<feature type="chain" id="PRO_5009119002" description="Doubled CXXCH motif domain-containing protein" evidence="1">
    <location>
        <begin position="25"/>
        <end position="260"/>
    </location>
</feature>
<dbReference type="InterPro" id="IPR036280">
    <property type="entry name" value="Multihaem_cyt_sf"/>
</dbReference>
<comment type="caution">
    <text evidence="3">The sequence shown here is derived from an EMBL/GenBank/DDBJ whole genome shotgun (WGS) entry which is preliminary data.</text>
</comment>
<dbReference type="RefSeq" id="WP_069003159.1">
    <property type="nucleotide sequence ID" value="NZ_LVJW01000006.1"/>
</dbReference>
<dbReference type="OrthoDB" id="5815742at2"/>
<organism evidence="3 4">
    <name type="scientific">Candidatus Thiodiazotropha endoloripes</name>
    <dbReference type="NCBI Taxonomy" id="1818881"/>
    <lineage>
        <taxon>Bacteria</taxon>
        <taxon>Pseudomonadati</taxon>
        <taxon>Pseudomonadota</taxon>
        <taxon>Gammaproteobacteria</taxon>
        <taxon>Chromatiales</taxon>
        <taxon>Sedimenticolaceae</taxon>
        <taxon>Candidatus Thiodiazotropha</taxon>
    </lineage>
</organism>
<name>A0A1E2UMX8_9GAMM</name>
<keyword evidence="4" id="KW-1185">Reference proteome</keyword>
<dbReference type="STRING" id="1818881.A3196_04445"/>
<feature type="signal peptide" evidence="1">
    <location>
        <begin position="1"/>
        <end position="24"/>
    </location>
</feature>
<accession>A0A1E2UMX8</accession>
<dbReference type="EMBL" id="LVJZ01000003">
    <property type="protein sequence ID" value="ODB96077.1"/>
    <property type="molecule type" value="Genomic_DNA"/>
</dbReference>
<gene>
    <name evidence="3" type="ORF">A3196_04445</name>
</gene>
<keyword evidence="1" id="KW-0732">Signal</keyword>
<reference evidence="3 4" key="1">
    <citation type="submission" date="2016-03" db="EMBL/GenBank/DDBJ databases">
        <title>Chemosynthetic sulphur-oxidizing symbionts of marine invertebrate animals are capable of nitrogen fixation.</title>
        <authorList>
            <person name="Petersen J.M."/>
            <person name="Kemper A."/>
            <person name="Gruber-Vodicka H."/>
            <person name="Cardini U."/>
            <person name="Geest Mvander."/>
            <person name="Kleiner M."/>
            <person name="Bulgheresi S."/>
            <person name="Fussmann M."/>
            <person name="Herbold C."/>
            <person name="Seah B.K.B."/>
            <person name="Antony C.Paul."/>
            <person name="Liu D."/>
            <person name="Belitz A."/>
            <person name="Weber M."/>
        </authorList>
    </citation>
    <scope>NUCLEOTIDE SEQUENCE [LARGE SCALE GENOMIC DNA]</scope>
    <source>
        <strain evidence="3">G_D</strain>
    </source>
</reference>
<dbReference type="InterPro" id="IPR010177">
    <property type="entry name" value="Paired_CXXCH_1"/>
</dbReference>
<feature type="domain" description="Doubled CXXCH motif" evidence="2">
    <location>
        <begin position="178"/>
        <end position="219"/>
    </location>
</feature>
<evidence type="ECO:0000313" key="3">
    <source>
        <dbReference type="EMBL" id="ODB96077.1"/>
    </source>
</evidence>
<dbReference type="Gene3D" id="3.90.10.10">
    <property type="entry name" value="Cytochrome C3"/>
    <property type="match status" value="1"/>
</dbReference>
<evidence type="ECO:0000313" key="4">
    <source>
        <dbReference type="Proteomes" id="UP000094849"/>
    </source>
</evidence>
<dbReference type="SUPFAM" id="SSF48695">
    <property type="entry name" value="Multiheme cytochromes"/>
    <property type="match status" value="1"/>
</dbReference>
<sequence length="260" mass="30159">MKQSQTALILLLMSLMLCVTQIQANEVEDPEHDYLGSRWDPIHFKPAIDQASDEQCLNCHQEIIQRKSRSESPAGIKSEESIAWYQANPNYTGPQETFHRRHLITPEARRFMQFKCITCHQGHDPKDEVSGSSETSQSGLILRKAVDPDICLMCHGRFDYKVMSGLSGDWPEVAEKFENDCVTCHKEYRTVRHKLNFLNEYEIENLQANESDLCYGCHGGRAWYAIPYPYVRRPWLQRMPGALPEWAKNRPTEYDSRFTN</sequence>
<protein>
    <recommendedName>
        <fullName evidence="2">Doubled CXXCH motif domain-containing protein</fullName>
    </recommendedName>
</protein>
<dbReference type="AlphaFoldDB" id="A0A1E2UMX8"/>
<evidence type="ECO:0000259" key="2">
    <source>
        <dbReference type="Pfam" id="PF09699"/>
    </source>
</evidence>
<proteinExistence type="predicted"/>
<evidence type="ECO:0000256" key="1">
    <source>
        <dbReference type="SAM" id="SignalP"/>
    </source>
</evidence>
<dbReference type="Proteomes" id="UP000094849">
    <property type="component" value="Unassembled WGS sequence"/>
</dbReference>
<dbReference type="Pfam" id="PF09699">
    <property type="entry name" value="Paired_CXXCH_1"/>
    <property type="match status" value="1"/>
</dbReference>